<accession>D9N199</accession>
<dbReference type="SUPFAM" id="SSF47459">
    <property type="entry name" value="HLH, helix-loop-helix DNA-binding domain"/>
    <property type="match status" value="1"/>
</dbReference>
<sequence length="135" mass="15855">MTVDENTSRGLPDTDLQIHEFTRPFKDLNLPESKKQSTFPPKMRLHPEESSKHKITAEARLRRLRANDRERRRIQSINVALEALRKAVPNTRSSGKLTKLDTLLLARDYIKHLNEILQRTRDENLDRNKKFGQPF</sequence>
<feature type="domain" description="BHLH" evidence="2">
    <location>
        <begin position="61"/>
        <end position="113"/>
    </location>
</feature>
<evidence type="ECO:0000259" key="2">
    <source>
        <dbReference type="PROSITE" id="PS50888"/>
    </source>
</evidence>
<protein>
    <submittedName>
        <fullName evidence="3">Atonal-related protein 1</fullName>
    </submittedName>
</protein>
<organism evidence="3">
    <name type="scientific">Nematostella vectensis</name>
    <name type="common">Starlet sea anemone</name>
    <dbReference type="NCBI Taxonomy" id="45351"/>
    <lineage>
        <taxon>Eukaryota</taxon>
        <taxon>Metazoa</taxon>
        <taxon>Cnidaria</taxon>
        <taxon>Anthozoa</taxon>
        <taxon>Hexacorallia</taxon>
        <taxon>Actiniaria</taxon>
        <taxon>Edwardsiidae</taxon>
        <taxon>Nematostella</taxon>
    </lineage>
</organism>
<evidence type="ECO:0000313" key="3">
    <source>
        <dbReference type="EMBL" id="BAJ13486.1"/>
    </source>
</evidence>
<dbReference type="AlphaFoldDB" id="D9N199"/>
<dbReference type="Pfam" id="PF00010">
    <property type="entry name" value="HLH"/>
    <property type="match status" value="1"/>
</dbReference>
<dbReference type="InterPro" id="IPR050359">
    <property type="entry name" value="bHLH_transcription_factors"/>
</dbReference>
<name>D9N199_NEMVE</name>
<reference evidence="3" key="1">
    <citation type="submission" date="2009-02" db="EMBL/GenBank/DDBJ databases">
        <title>beta-Catenin signalling acts as a primordial inducer of neurogenesis in metazoans.</title>
        <authorList>
            <person name="Watanabe H."/>
            <person name="Bertulat B."/>
            <person name="Fujisawa T."/>
            <person name="Ozbek S."/>
            <person name="Holstein T.W."/>
        </authorList>
    </citation>
    <scope>NUCLEOTIDE SEQUENCE</scope>
</reference>
<dbReference type="Gene3D" id="4.10.280.10">
    <property type="entry name" value="Helix-loop-helix DNA-binding domain"/>
    <property type="match status" value="1"/>
</dbReference>
<feature type="region of interest" description="Disordered" evidence="1">
    <location>
        <begin position="24"/>
        <end position="53"/>
    </location>
</feature>
<dbReference type="InterPro" id="IPR036638">
    <property type="entry name" value="HLH_DNA-bd_sf"/>
</dbReference>
<dbReference type="PANTHER" id="PTHR19290">
    <property type="entry name" value="BASIC HELIX-LOOP-HELIX PROTEIN NEUROGENIN-RELATED"/>
    <property type="match status" value="1"/>
</dbReference>
<dbReference type="InterPro" id="IPR011598">
    <property type="entry name" value="bHLH_dom"/>
</dbReference>
<dbReference type="PROSITE" id="PS50888">
    <property type="entry name" value="BHLH"/>
    <property type="match status" value="1"/>
</dbReference>
<proteinExistence type="evidence at transcript level"/>
<dbReference type="EMBL" id="AB479473">
    <property type="protein sequence ID" value="BAJ13486.1"/>
    <property type="molecule type" value="mRNA"/>
</dbReference>
<dbReference type="SMART" id="SM00353">
    <property type="entry name" value="HLH"/>
    <property type="match status" value="1"/>
</dbReference>
<evidence type="ECO:0000256" key="1">
    <source>
        <dbReference type="SAM" id="MobiDB-lite"/>
    </source>
</evidence>
<gene>
    <name evidence="3" type="primary">NvAto1</name>
</gene>
<dbReference type="PANTHER" id="PTHR19290:SF163">
    <property type="entry name" value="BASIC HELIX-LOOP-HELIX NEURAL TRANSCRIPTION FACTOR TAP"/>
    <property type="match status" value="1"/>
</dbReference>
<dbReference type="GO" id="GO:0046983">
    <property type="term" value="F:protein dimerization activity"/>
    <property type="evidence" value="ECO:0007669"/>
    <property type="project" value="InterPro"/>
</dbReference>